<evidence type="ECO:0000313" key="3">
    <source>
        <dbReference type="EMBL" id="MXY92994.1"/>
    </source>
</evidence>
<comment type="caution">
    <text evidence="3">The sequence shown here is derived from an EMBL/GenBank/DDBJ whole genome shotgun (WGS) entry which is preliminary data.</text>
</comment>
<dbReference type="Gene3D" id="3.10.105.10">
    <property type="entry name" value="Dipeptide-binding Protein, Domain 3"/>
    <property type="match status" value="1"/>
</dbReference>
<accession>A0A6B0YPJ1</accession>
<dbReference type="Gene3D" id="3.40.190.10">
    <property type="entry name" value="Periplasmic binding protein-like II"/>
    <property type="match status" value="1"/>
</dbReference>
<dbReference type="InterPro" id="IPR000914">
    <property type="entry name" value="SBP_5_dom"/>
</dbReference>
<reference evidence="3" key="1">
    <citation type="submission" date="2019-09" db="EMBL/GenBank/DDBJ databases">
        <title>Characterisation of the sponge microbiome using genome-centric metagenomics.</title>
        <authorList>
            <person name="Engelberts J.P."/>
            <person name="Robbins S.J."/>
            <person name="De Goeij J.M."/>
            <person name="Aranda M."/>
            <person name="Bell S.C."/>
            <person name="Webster N.S."/>
        </authorList>
    </citation>
    <scope>NUCLEOTIDE SEQUENCE</scope>
    <source>
        <strain evidence="3">SB0664_bin_27</strain>
    </source>
</reference>
<dbReference type="Pfam" id="PF00496">
    <property type="entry name" value="SBP_bac_5"/>
    <property type="match status" value="1"/>
</dbReference>
<evidence type="ECO:0000256" key="1">
    <source>
        <dbReference type="ARBA" id="ARBA00022729"/>
    </source>
</evidence>
<protein>
    <submittedName>
        <fullName evidence="3">ABC transporter substrate-binding protein</fullName>
    </submittedName>
</protein>
<organism evidence="3">
    <name type="scientific">Caldilineaceae bacterium SB0664_bin_27</name>
    <dbReference type="NCBI Taxonomy" id="2605260"/>
    <lineage>
        <taxon>Bacteria</taxon>
        <taxon>Bacillati</taxon>
        <taxon>Chloroflexota</taxon>
        <taxon>Caldilineae</taxon>
        <taxon>Caldilineales</taxon>
        <taxon>Caldilineaceae</taxon>
    </lineage>
</organism>
<dbReference type="GO" id="GO:0043190">
    <property type="term" value="C:ATP-binding cassette (ABC) transporter complex"/>
    <property type="evidence" value="ECO:0007669"/>
    <property type="project" value="InterPro"/>
</dbReference>
<proteinExistence type="predicted"/>
<dbReference type="PANTHER" id="PTHR30290">
    <property type="entry name" value="PERIPLASMIC BINDING COMPONENT OF ABC TRANSPORTER"/>
    <property type="match status" value="1"/>
</dbReference>
<keyword evidence="1" id="KW-0732">Signal</keyword>
<name>A0A6B0YPJ1_9CHLR</name>
<evidence type="ECO:0000259" key="2">
    <source>
        <dbReference type="Pfam" id="PF00496"/>
    </source>
</evidence>
<dbReference type="InterPro" id="IPR030678">
    <property type="entry name" value="Peptide/Ni-bd"/>
</dbReference>
<dbReference type="SUPFAM" id="SSF53850">
    <property type="entry name" value="Periplasmic binding protein-like II"/>
    <property type="match status" value="1"/>
</dbReference>
<dbReference type="InterPro" id="IPR039424">
    <property type="entry name" value="SBP_5"/>
</dbReference>
<dbReference type="GO" id="GO:0015833">
    <property type="term" value="P:peptide transport"/>
    <property type="evidence" value="ECO:0007669"/>
    <property type="project" value="TreeGrafter"/>
</dbReference>
<dbReference type="GO" id="GO:0042597">
    <property type="term" value="C:periplasmic space"/>
    <property type="evidence" value="ECO:0007669"/>
    <property type="project" value="UniProtKB-ARBA"/>
</dbReference>
<dbReference type="InterPro" id="IPR006311">
    <property type="entry name" value="TAT_signal"/>
</dbReference>
<dbReference type="GO" id="GO:1904680">
    <property type="term" value="F:peptide transmembrane transporter activity"/>
    <property type="evidence" value="ECO:0007669"/>
    <property type="project" value="TreeGrafter"/>
</dbReference>
<dbReference type="PIRSF" id="PIRSF002741">
    <property type="entry name" value="MppA"/>
    <property type="match status" value="1"/>
</dbReference>
<dbReference type="PANTHER" id="PTHR30290:SF38">
    <property type="entry name" value="D,D-DIPEPTIDE-BINDING PERIPLASMIC PROTEIN DDPA-RELATED"/>
    <property type="match status" value="1"/>
</dbReference>
<dbReference type="EMBL" id="VXRG01000053">
    <property type="protein sequence ID" value="MXY92994.1"/>
    <property type="molecule type" value="Genomic_DNA"/>
</dbReference>
<dbReference type="PROSITE" id="PS51318">
    <property type="entry name" value="TAT"/>
    <property type="match status" value="1"/>
</dbReference>
<feature type="domain" description="Solute-binding protein family 5" evidence="2">
    <location>
        <begin position="121"/>
        <end position="490"/>
    </location>
</feature>
<gene>
    <name evidence="3" type="ORF">F4Y42_06035</name>
</gene>
<sequence>MTGKLNTPPQADNEARNVGRRTFLKMMAAGAAASALAACAAGAPTEMAAPAAAPTAVPTPEAVAGAGMMRPEGNPVRGGTLRTAFGVTMSHFDAHQGGGTHVLSHMYNNLVRNNLVDGLRTIIPDLAESWEVGEGGLSYTFALREGVTYHDGEAFSAQDVVATFNRILDPPEGIVSPLKANFTFVDSVEAVDDMTVRFNLNSPRPFFLNLLTPTNALIYSKKSLEEHNYDLREVIAPGTGAFRFVDHLPAEKWILEANPDYWDPELPYIDGIELLHVPAWSDRGTAVLTDQADMSWNVAKETWDEGKNRPDSVQANQLANFGAYWVFINNRESPFDDPRVRKAIHLAVSKQNLAAAFGTQELINITRWVPQGDPYATTPEELSTMPGYRADKDEDIATAQQLLADAGYGDGLSGIELLAAAGPQGELLAPAFQDMLKRHLNIETEIRIVERALLGSEQQSGNYQLMVHTRGHSVSDISPRGNLWWATGGSQNFGGYSNPDFDALLGTIDVELDVETRTGQIADAQNLLDENPPEYLVGYTYHLPMWNNRVHGLALDRRIFAEWGRMETVWIDPDA</sequence>
<dbReference type="AlphaFoldDB" id="A0A6B0YPJ1"/>
<dbReference type="CDD" id="cd00995">
    <property type="entry name" value="PBP2_NikA_DppA_OppA_like"/>
    <property type="match status" value="1"/>
</dbReference>